<sequence length="797" mass="90830">MLRSILTFFLLIYSFVSLSQNIKIIDASTKKSIENVYLYTKKTSTSTTNKGEANISSFSKDDIIVFQHPSFQNLHLTYKEIAENNFIVELTPQLFKINEITIAANKWEQNPNEVPVSLIQIDNRAIINSEVSTSADLLKESGQVFIQKSQMGGGSPMIRGFAANRVLIVLDGVRLNNAIYRSGNLQNLLNIDPNSLESAEVVLGPGSVIYGSDAIGGVMDFHTIKPKLSTDSSLNFQLNHKTKYASANHELGLHTRYFVGNNKWSYAGNISHSDYSDLKMGKNGSNQYDRNEYVIQENGEDQIVKNPDPYVQEGSKFDQLNIIQKLRYKVSANTELQYNFLYSTTSDIPRYDRLIQYSGDELKYAEWYYGPQKLQFHSLNIANKRANTIFDSFKLIAAYQNYKESRHSRKLNSDNISKRFEDLDIFSTNIDFNKKINDQFELFYGAEYLHNYLNSTGYKKNILNSATSPLPSRYPNHSSYSSQASYTNLKWKLHDRWTINGGLRYSHIWLKSKLDTEFYDFPFDDLDLNTGALNGSIGATLQTQNNYLLKLNMTTGFRAPNIDDIGKVFDSEPGKVIVPNKNLKPEYAYNFDFNISKNITPDLFIDINGFYSILKDAMVRRDFSFNGQTTLMYDGVESEVQAIVNDEKAIVYGFSLKANAQLTSNLLLNAYYNRSKGEYKDGSPVRHVPPTFASMALKYKSKKLKSRLSIEYNGEIANKDLADTEKDKAYMYAKDNNGLPYSPRWVSFNLNNSYQLRDKIILGFSIENIFDKAYRPYSSGISAPGRNFILSLSFEIK</sequence>
<keyword evidence="9 10" id="KW-0998">Cell outer membrane</keyword>
<dbReference type="InterPro" id="IPR000531">
    <property type="entry name" value="Beta-barrel_TonB"/>
</dbReference>
<comment type="similarity">
    <text evidence="10 11">Belongs to the TonB-dependent receptor family.</text>
</comment>
<dbReference type="InterPro" id="IPR039426">
    <property type="entry name" value="TonB-dep_rcpt-like"/>
</dbReference>
<evidence type="ECO:0000256" key="11">
    <source>
        <dbReference type="RuleBase" id="RU003357"/>
    </source>
</evidence>
<feature type="domain" description="TonB-dependent receptor plug" evidence="13">
    <location>
        <begin position="112"/>
        <end position="218"/>
    </location>
</feature>
<dbReference type="GO" id="GO:0009279">
    <property type="term" value="C:cell outer membrane"/>
    <property type="evidence" value="ECO:0007669"/>
    <property type="project" value="UniProtKB-SubCell"/>
</dbReference>
<keyword evidence="2 10" id="KW-0813">Transport</keyword>
<keyword evidence="15" id="KW-1185">Reference proteome</keyword>
<dbReference type="GO" id="GO:0044718">
    <property type="term" value="P:siderophore transmembrane transport"/>
    <property type="evidence" value="ECO:0007669"/>
    <property type="project" value="TreeGrafter"/>
</dbReference>
<proteinExistence type="inferred from homology"/>
<dbReference type="InterPro" id="IPR036942">
    <property type="entry name" value="Beta-barrel_TonB_sf"/>
</dbReference>
<dbReference type="PANTHER" id="PTHR30069">
    <property type="entry name" value="TONB-DEPENDENT OUTER MEMBRANE RECEPTOR"/>
    <property type="match status" value="1"/>
</dbReference>
<evidence type="ECO:0000256" key="1">
    <source>
        <dbReference type="ARBA" id="ARBA00004571"/>
    </source>
</evidence>
<evidence type="ECO:0000256" key="5">
    <source>
        <dbReference type="ARBA" id="ARBA00022729"/>
    </source>
</evidence>
<dbReference type="SUPFAM" id="SSF56935">
    <property type="entry name" value="Porins"/>
    <property type="match status" value="1"/>
</dbReference>
<evidence type="ECO:0000256" key="10">
    <source>
        <dbReference type="PROSITE-ProRule" id="PRU01360"/>
    </source>
</evidence>
<keyword evidence="5" id="KW-0732">Signal</keyword>
<dbReference type="Pfam" id="PF00593">
    <property type="entry name" value="TonB_dep_Rec_b-barrel"/>
    <property type="match status" value="1"/>
</dbReference>
<comment type="subcellular location">
    <subcellularLocation>
        <location evidence="1 10">Cell outer membrane</location>
        <topology evidence="1 10">Multi-pass membrane protein</topology>
    </subcellularLocation>
</comment>
<dbReference type="Gene3D" id="2.40.170.20">
    <property type="entry name" value="TonB-dependent receptor, beta-barrel domain"/>
    <property type="match status" value="1"/>
</dbReference>
<dbReference type="PANTHER" id="PTHR30069:SF29">
    <property type="entry name" value="HEMOGLOBIN AND HEMOGLOBIN-HAPTOGLOBIN-BINDING PROTEIN 1-RELATED"/>
    <property type="match status" value="1"/>
</dbReference>
<evidence type="ECO:0000313" key="14">
    <source>
        <dbReference type="EMBL" id="RRG19059.1"/>
    </source>
</evidence>
<evidence type="ECO:0000256" key="9">
    <source>
        <dbReference type="ARBA" id="ARBA00023237"/>
    </source>
</evidence>
<evidence type="ECO:0000259" key="13">
    <source>
        <dbReference type="Pfam" id="PF07715"/>
    </source>
</evidence>
<keyword evidence="4 10" id="KW-0812">Transmembrane</keyword>
<evidence type="ECO:0000256" key="3">
    <source>
        <dbReference type="ARBA" id="ARBA00022452"/>
    </source>
</evidence>
<name>A0A425XWN7_9BACT</name>
<evidence type="ECO:0000256" key="4">
    <source>
        <dbReference type="ARBA" id="ARBA00022692"/>
    </source>
</evidence>
<evidence type="ECO:0000256" key="8">
    <source>
        <dbReference type="ARBA" id="ARBA00023170"/>
    </source>
</evidence>
<dbReference type="InterPro" id="IPR012910">
    <property type="entry name" value="Plug_dom"/>
</dbReference>
<dbReference type="InterPro" id="IPR037066">
    <property type="entry name" value="Plug_dom_sf"/>
</dbReference>
<dbReference type="Proteomes" id="UP000285794">
    <property type="component" value="Unassembled WGS sequence"/>
</dbReference>
<gene>
    <name evidence="14" type="ORF">DWB61_17075</name>
</gene>
<feature type="domain" description="TonB-dependent receptor-like beta-barrel" evidence="12">
    <location>
        <begin position="335"/>
        <end position="769"/>
    </location>
</feature>
<keyword evidence="7 10" id="KW-0472">Membrane</keyword>
<protein>
    <submittedName>
        <fullName evidence="14">TonB-dependent receptor</fullName>
    </submittedName>
</protein>
<keyword evidence="3 10" id="KW-1134">Transmembrane beta strand</keyword>
<dbReference type="Pfam" id="PF07715">
    <property type="entry name" value="Plug"/>
    <property type="match status" value="1"/>
</dbReference>
<dbReference type="EMBL" id="QQWG01000028">
    <property type="protein sequence ID" value="RRG19059.1"/>
    <property type="molecule type" value="Genomic_DNA"/>
</dbReference>
<evidence type="ECO:0000313" key="15">
    <source>
        <dbReference type="Proteomes" id="UP000285794"/>
    </source>
</evidence>
<accession>A0A425XWN7</accession>
<evidence type="ECO:0000259" key="12">
    <source>
        <dbReference type="Pfam" id="PF00593"/>
    </source>
</evidence>
<dbReference type="GO" id="GO:0015344">
    <property type="term" value="F:siderophore uptake transmembrane transporter activity"/>
    <property type="evidence" value="ECO:0007669"/>
    <property type="project" value="TreeGrafter"/>
</dbReference>
<comment type="caution">
    <text evidence="14">The sequence shown here is derived from an EMBL/GenBank/DDBJ whole genome shotgun (WGS) entry which is preliminary data.</text>
</comment>
<dbReference type="AlphaFoldDB" id="A0A425XWN7"/>
<evidence type="ECO:0000256" key="7">
    <source>
        <dbReference type="ARBA" id="ARBA00023136"/>
    </source>
</evidence>
<dbReference type="Gene3D" id="2.170.130.10">
    <property type="entry name" value="TonB-dependent receptor, plug domain"/>
    <property type="match status" value="1"/>
</dbReference>
<dbReference type="OrthoDB" id="9795928at2"/>
<evidence type="ECO:0000256" key="6">
    <source>
        <dbReference type="ARBA" id="ARBA00023077"/>
    </source>
</evidence>
<dbReference type="RefSeq" id="WP_125032119.1">
    <property type="nucleotide sequence ID" value="NZ_JAPXVP010000025.1"/>
</dbReference>
<evidence type="ECO:0000256" key="2">
    <source>
        <dbReference type="ARBA" id="ARBA00022448"/>
    </source>
</evidence>
<dbReference type="PROSITE" id="PS52016">
    <property type="entry name" value="TONB_DEPENDENT_REC_3"/>
    <property type="match status" value="1"/>
</dbReference>
<keyword evidence="8 14" id="KW-0675">Receptor</keyword>
<keyword evidence="6 11" id="KW-0798">TonB box</keyword>
<reference evidence="14 15" key="1">
    <citation type="submission" date="2018-07" db="EMBL/GenBank/DDBJ databases">
        <title>Draft genome sequence of Ancylomarina sp. M1P.</title>
        <authorList>
            <person name="Yadav S."/>
            <person name="Villanueva L."/>
            <person name="Damste J.S.S."/>
        </authorList>
    </citation>
    <scope>NUCLEOTIDE SEQUENCE [LARGE SCALE GENOMIC DNA]</scope>
    <source>
        <strain evidence="14 15">M1P</strain>
    </source>
</reference>
<organism evidence="14 15">
    <name type="scientific">Ancylomarina euxinus</name>
    <dbReference type="NCBI Taxonomy" id="2283627"/>
    <lineage>
        <taxon>Bacteria</taxon>
        <taxon>Pseudomonadati</taxon>
        <taxon>Bacteroidota</taxon>
        <taxon>Bacteroidia</taxon>
        <taxon>Marinilabiliales</taxon>
        <taxon>Marinifilaceae</taxon>
        <taxon>Ancylomarina</taxon>
    </lineage>
</organism>